<gene>
    <name evidence="1" type="ORF">LR3_07260</name>
</gene>
<dbReference type="AlphaFoldDB" id="A0A073JPT2"/>
<protein>
    <submittedName>
        <fullName evidence="1">Uncharacterized protein</fullName>
    </submittedName>
</protein>
<organism evidence="1 2">
    <name type="scientific">Limosilactobacillus reuteri</name>
    <name type="common">Lactobacillus reuteri</name>
    <dbReference type="NCBI Taxonomy" id="1598"/>
    <lineage>
        <taxon>Bacteria</taxon>
        <taxon>Bacillati</taxon>
        <taxon>Bacillota</taxon>
        <taxon>Bacilli</taxon>
        <taxon>Lactobacillales</taxon>
        <taxon>Lactobacillaceae</taxon>
        <taxon>Limosilactobacillus</taxon>
    </lineage>
</organism>
<dbReference type="EMBL" id="JOSX01000013">
    <property type="protein sequence ID" value="KEK15564.1"/>
    <property type="molecule type" value="Genomic_DNA"/>
</dbReference>
<comment type="caution">
    <text evidence="1">The sequence shown here is derived from an EMBL/GenBank/DDBJ whole genome shotgun (WGS) entry which is preliminary data.</text>
</comment>
<dbReference type="Proteomes" id="UP000027731">
    <property type="component" value="Unassembled WGS sequence"/>
</dbReference>
<name>A0A073JPT2_LIMRT</name>
<evidence type="ECO:0000313" key="1">
    <source>
        <dbReference type="EMBL" id="KEK15564.1"/>
    </source>
</evidence>
<evidence type="ECO:0000313" key="2">
    <source>
        <dbReference type="Proteomes" id="UP000027731"/>
    </source>
</evidence>
<dbReference type="PATRIC" id="fig|1598.90.peg.882"/>
<proteinExistence type="predicted"/>
<sequence>MTNALTGGALPKAQVEIPATIRKKMSLQKEMEVAFEAKDAFEWADLVKVIPVEDVKIDKNGQYDFLKYP</sequence>
<accession>A0A073JPT2</accession>
<reference evidence="1 2" key="1">
    <citation type="submission" date="2014-06" db="EMBL/GenBank/DDBJ databases">
        <title>Genetic determinant of reutericyclin biosynthesis of Lactobacillus reuteri.</title>
        <authorList>
            <person name="Lin X."/>
            <person name="Duar R."/>
            <person name="Walter J."/>
            <person name="Gaenzle M."/>
        </authorList>
    </citation>
    <scope>NUCLEOTIDE SEQUENCE [LARGE SCALE GENOMIC DNA]</scope>
    <source>
        <strain evidence="1 2">LTH2584</strain>
    </source>
</reference>